<dbReference type="AlphaFoldDB" id="A0A3N3DXR8"/>
<dbReference type="EMBL" id="RKIK01000044">
    <property type="protein sequence ID" value="ROV59334.1"/>
    <property type="molecule type" value="Genomic_DNA"/>
</dbReference>
<dbReference type="GO" id="GO:0008671">
    <property type="term" value="F:2-dehydro-3-deoxygalactonokinase activity"/>
    <property type="evidence" value="ECO:0007669"/>
    <property type="project" value="InterPro"/>
</dbReference>
<comment type="caution">
    <text evidence="1">The sequence shown here is derived from an EMBL/GenBank/DDBJ whole genome shotgun (WGS) entry which is preliminary data.</text>
</comment>
<accession>A0A3N3DXR8</accession>
<proteinExistence type="predicted"/>
<dbReference type="RefSeq" id="WP_123782586.1">
    <property type="nucleotide sequence ID" value="NZ_RKIK01000044.1"/>
</dbReference>
<dbReference type="InterPro" id="IPR042257">
    <property type="entry name" value="DGOK_C"/>
</dbReference>
<reference evidence="1 2" key="1">
    <citation type="submission" date="2018-11" db="EMBL/GenBank/DDBJ databases">
        <title>Vibrio ponticus strain CAIM 1751 pathogenic for the snapper Lutjanus guttatus.</title>
        <authorList>
            <person name="Soto-Rodriguez S."/>
            <person name="Lozano-Olvera R."/>
            <person name="Gomez-Gil B."/>
        </authorList>
    </citation>
    <scope>NUCLEOTIDE SEQUENCE [LARGE SCALE GENOMIC DNA]</scope>
    <source>
        <strain evidence="1 2">CAIM 1751</strain>
    </source>
</reference>
<keyword evidence="1" id="KW-0808">Transferase</keyword>
<dbReference type="Proteomes" id="UP000278792">
    <property type="component" value="Unassembled WGS sequence"/>
</dbReference>
<dbReference type="SUPFAM" id="SSF53067">
    <property type="entry name" value="Actin-like ATPase domain"/>
    <property type="match status" value="1"/>
</dbReference>
<dbReference type="InterPro" id="IPR043129">
    <property type="entry name" value="ATPase_NBD"/>
</dbReference>
<organism evidence="1 2">
    <name type="scientific">Vibrio ponticus</name>
    <dbReference type="NCBI Taxonomy" id="265668"/>
    <lineage>
        <taxon>Bacteria</taxon>
        <taxon>Pseudomonadati</taxon>
        <taxon>Pseudomonadota</taxon>
        <taxon>Gammaproteobacteria</taxon>
        <taxon>Vibrionales</taxon>
        <taxon>Vibrionaceae</taxon>
        <taxon>Vibrio</taxon>
    </lineage>
</organism>
<keyword evidence="1" id="KW-0418">Kinase</keyword>
<dbReference type="Pfam" id="PF05035">
    <property type="entry name" value="DGOK"/>
    <property type="match status" value="1"/>
</dbReference>
<dbReference type="Gene3D" id="3.30.420.310">
    <property type="entry name" value="2-keto-3-deoxy-galactonokinase, C-terminal domain"/>
    <property type="match status" value="1"/>
</dbReference>
<name>A0A3N3DXR8_9VIBR</name>
<sequence>MIITIDTGTTNTRVSLFQQGTRIDMIKSDVGVRNTSIDGNNRRLVETIASAISQLKEQHQLQDQDIEAILAAGMITSNLGLYEVPHLIAPVALQAFTANICTVVLEEISPLPIHFIPGVKNIDTSNLSSIEGLDIMRGEEVEALAIAALLNIDHDAIIALPGSHSKFVAMDAKQTILGCCTTLAGELNAIITNHTILTNSLQGRYAETLCHDSLLDGYQAAEKYGMGHALFSIRLNEQFGGKSHEQLASFLVGVILHSDIKALSSTPQMHFSESTSIYVGGNGLLCDATAILLSHYLPENQVIQCSEIKDLSAKGSIYVAKQAGIIQ</sequence>
<evidence type="ECO:0000313" key="2">
    <source>
        <dbReference type="Proteomes" id="UP000278792"/>
    </source>
</evidence>
<dbReference type="Gene3D" id="3.30.420.300">
    <property type="entry name" value="2-keto-3-deoxy-galactonokinase, substrate binding domain"/>
    <property type="match status" value="1"/>
</dbReference>
<dbReference type="InterPro" id="IPR007729">
    <property type="entry name" value="DGOK"/>
</dbReference>
<dbReference type="GO" id="GO:0034194">
    <property type="term" value="P:D-galactonate catabolic process"/>
    <property type="evidence" value="ECO:0007669"/>
    <property type="project" value="InterPro"/>
</dbReference>
<protein>
    <submittedName>
        <fullName evidence="1">2-dehydro-3-deoxygalactonokinase</fullName>
    </submittedName>
</protein>
<dbReference type="CDD" id="cd24012">
    <property type="entry name" value="ASKHA_NBD_KDGal-kinase"/>
    <property type="match status" value="1"/>
</dbReference>
<evidence type="ECO:0000313" key="1">
    <source>
        <dbReference type="EMBL" id="ROV59334.1"/>
    </source>
</evidence>
<gene>
    <name evidence="1" type="ORF">EGH82_14205</name>
</gene>
<dbReference type="InterPro" id="IPR042258">
    <property type="entry name" value="DGOK_N"/>
</dbReference>